<evidence type="ECO:0000256" key="3">
    <source>
        <dbReference type="ARBA" id="ARBA00022692"/>
    </source>
</evidence>
<dbReference type="InterPro" id="IPR036259">
    <property type="entry name" value="MFS_trans_sf"/>
</dbReference>
<dbReference type="InterPro" id="IPR020846">
    <property type="entry name" value="MFS_dom"/>
</dbReference>
<feature type="compositionally biased region" description="Basic and acidic residues" evidence="6">
    <location>
        <begin position="249"/>
        <end position="261"/>
    </location>
</feature>
<evidence type="ECO:0000256" key="2">
    <source>
        <dbReference type="ARBA" id="ARBA00022448"/>
    </source>
</evidence>
<protein>
    <recommendedName>
        <fullName evidence="8">Major facilitator superfamily (MFS) profile domain-containing protein</fullName>
    </recommendedName>
</protein>
<evidence type="ECO:0000313" key="9">
    <source>
        <dbReference type="EMBL" id="MBA4667237.1"/>
    </source>
</evidence>
<comment type="subcellular location">
    <subcellularLocation>
        <location evidence="1">Membrane</location>
        <topology evidence="1">Multi-pass membrane protein</topology>
    </subcellularLocation>
</comment>
<dbReference type="PANTHER" id="PTHR23511">
    <property type="entry name" value="SYNAPTIC VESICLE GLYCOPROTEIN 2"/>
    <property type="match status" value="1"/>
</dbReference>
<keyword evidence="4 7" id="KW-1133">Transmembrane helix</keyword>
<evidence type="ECO:0000256" key="5">
    <source>
        <dbReference type="ARBA" id="ARBA00023136"/>
    </source>
</evidence>
<evidence type="ECO:0000259" key="8">
    <source>
        <dbReference type="PROSITE" id="PS50850"/>
    </source>
</evidence>
<dbReference type="InterPro" id="IPR005828">
    <property type="entry name" value="MFS_sugar_transport-like"/>
</dbReference>
<proteinExistence type="predicted"/>
<dbReference type="FunFam" id="1.20.1250.20:FF:000232">
    <property type="entry name" value="Organic cation/carnitine transporter 7"/>
    <property type="match status" value="1"/>
</dbReference>
<feature type="transmembrane region" description="Helical" evidence="7">
    <location>
        <begin position="385"/>
        <end position="408"/>
    </location>
</feature>
<evidence type="ECO:0000256" key="7">
    <source>
        <dbReference type="SAM" id="Phobius"/>
    </source>
</evidence>
<dbReference type="Pfam" id="PF00083">
    <property type="entry name" value="Sugar_tr"/>
    <property type="match status" value="1"/>
</dbReference>
<feature type="domain" description="Major facilitator superfamily (MFS) profile" evidence="8">
    <location>
        <begin position="26"/>
        <end position="474"/>
    </location>
</feature>
<dbReference type="Gene3D" id="1.20.1250.20">
    <property type="entry name" value="MFS general substrate transporter like domains"/>
    <property type="match status" value="1"/>
</dbReference>
<dbReference type="AlphaFoldDB" id="A0A7C9AHW4"/>
<feature type="transmembrane region" description="Helical" evidence="7">
    <location>
        <begin position="290"/>
        <end position="311"/>
    </location>
</feature>
<reference evidence="9" key="1">
    <citation type="journal article" date="2013" name="J. Plant Res.">
        <title>Effect of fungi and light on seed germination of three Opuntia species from semiarid lands of central Mexico.</title>
        <authorList>
            <person name="Delgado-Sanchez P."/>
            <person name="Jimenez-Bremont J.F."/>
            <person name="Guerrero-Gonzalez Mde L."/>
            <person name="Flores J."/>
        </authorList>
    </citation>
    <scope>NUCLEOTIDE SEQUENCE</scope>
    <source>
        <tissue evidence="9">Cladode</tissue>
    </source>
</reference>
<dbReference type="EMBL" id="GISG01234722">
    <property type="protein sequence ID" value="MBA4667237.1"/>
    <property type="molecule type" value="Transcribed_RNA"/>
</dbReference>
<dbReference type="GO" id="GO:0016020">
    <property type="term" value="C:membrane"/>
    <property type="evidence" value="ECO:0007669"/>
    <property type="project" value="UniProtKB-SubCell"/>
</dbReference>
<name>A0A7C9AHW4_OPUST</name>
<feature type="transmembrane region" description="Helical" evidence="7">
    <location>
        <begin position="117"/>
        <end position="138"/>
    </location>
</feature>
<feature type="transmembrane region" description="Helical" evidence="7">
    <location>
        <begin position="93"/>
        <end position="111"/>
    </location>
</feature>
<reference evidence="9" key="2">
    <citation type="submission" date="2020-07" db="EMBL/GenBank/DDBJ databases">
        <authorList>
            <person name="Vera ALvarez R."/>
            <person name="Arias-Moreno D.M."/>
            <person name="Jimenez-Jacinto V."/>
            <person name="Jimenez-Bremont J.F."/>
            <person name="Swaminathan K."/>
            <person name="Moose S.P."/>
            <person name="Guerrero-Gonzalez M.L."/>
            <person name="Marino-Ramirez L."/>
            <person name="Landsman D."/>
            <person name="Rodriguez-Kessler M."/>
            <person name="Delgado-Sanchez P."/>
        </authorList>
    </citation>
    <scope>NUCLEOTIDE SEQUENCE</scope>
    <source>
        <tissue evidence="9">Cladode</tissue>
    </source>
</reference>
<keyword evidence="2" id="KW-0813">Transport</keyword>
<dbReference type="PROSITE" id="PS00216">
    <property type="entry name" value="SUGAR_TRANSPORT_1"/>
    <property type="match status" value="2"/>
</dbReference>
<dbReference type="SUPFAM" id="SSF103473">
    <property type="entry name" value="MFS general substrate transporter"/>
    <property type="match status" value="1"/>
</dbReference>
<dbReference type="GO" id="GO:0022857">
    <property type="term" value="F:transmembrane transporter activity"/>
    <property type="evidence" value="ECO:0007669"/>
    <property type="project" value="InterPro"/>
</dbReference>
<evidence type="ECO:0000256" key="1">
    <source>
        <dbReference type="ARBA" id="ARBA00004141"/>
    </source>
</evidence>
<keyword evidence="3 7" id="KW-0812">Transmembrane</keyword>
<keyword evidence="5 7" id="KW-0472">Membrane</keyword>
<feature type="transmembrane region" description="Helical" evidence="7">
    <location>
        <begin position="63"/>
        <end position="81"/>
    </location>
</feature>
<feature type="transmembrane region" description="Helical" evidence="7">
    <location>
        <begin position="150"/>
        <end position="171"/>
    </location>
</feature>
<evidence type="ECO:0000256" key="4">
    <source>
        <dbReference type="ARBA" id="ARBA00022989"/>
    </source>
</evidence>
<dbReference type="PANTHER" id="PTHR23511:SF5">
    <property type="entry name" value="MAJOR FACILITATOR-TYPE TRANSPORTER HXNZ-RELATED"/>
    <property type="match status" value="1"/>
</dbReference>
<dbReference type="InterPro" id="IPR005829">
    <property type="entry name" value="Sugar_transporter_CS"/>
</dbReference>
<sequence length="492" mass="53278">MEDGTQKYTVDDALIAMGFGKYQTLILAYAGMGSISEAMEMMLLSFVGPAVQADWGLSSNQESMITSVVFAGMLIGAYSMGVISDNFGRRKGFLITAIVTSGAGFFSALAPNYALLVIFRFWVGVGLGGGHVLSSWFLEFIPAPSRGTWVSVSSAFWTVGTILEALLAWIVMPSLGWRWLLILSAIPSSFLLIFYSKTPESPRYLYMRGRTDDALQVLERIAIMNQTKLPSGILVSVRKAGEVTNSQSEDARLLSPTKDDSETLDSVGSNVQQGASVFTLLSPKLLRSTLLLWAVFFGNAFSYYGLVLLTTELSSGKNKCTTHQETGLADLSYRNVFITSFAEFPGKVIAAAMADRIGRKGSMSSMFFICCLFLLPLAFDQSEGLVTPLLFGARTCITATFTIVYIYAPEIYPTAVRTTGVGVASSMGRFGGMLCPLVAVTLVHGCHITASIFLFETVIFVSGVCVVLFPFETKGCELSDDVSELNQEVELA</sequence>
<feature type="transmembrane region" description="Helical" evidence="7">
    <location>
        <begin position="177"/>
        <end position="195"/>
    </location>
</feature>
<organism evidence="9">
    <name type="scientific">Opuntia streptacantha</name>
    <name type="common">Prickly pear cactus</name>
    <name type="synonym">Opuntia cardona</name>
    <dbReference type="NCBI Taxonomy" id="393608"/>
    <lineage>
        <taxon>Eukaryota</taxon>
        <taxon>Viridiplantae</taxon>
        <taxon>Streptophyta</taxon>
        <taxon>Embryophyta</taxon>
        <taxon>Tracheophyta</taxon>
        <taxon>Spermatophyta</taxon>
        <taxon>Magnoliopsida</taxon>
        <taxon>eudicotyledons</taxon>
        <taxon>Gunneridae</taxon>
        <taxon>Pentapetalae</taxon>
        <taxon>Caryophyllales</taxon>
        <taxon>Cactineae</taxon>
        <taxon>Cactaceae</taxon>
        <taxon>Opuntioideae</taxon>
        <taxon>Opuntia</taxon>
    </lineage>
</organism>
<dbReference type="PROSITE" id="PS50850">
    <property type="entry name" value="MFS"/>
    <property type="match status" value="1"/>
</dbReference>
<feature type="region of interest" description="Disordered" evidence="6">
    <location>
        <begin position="247"/>
        <end position="266"/>
    </location>
</feature>
<feature type="transmembrane region" description="Helical" evidence="7">
    <location>
        <begin position="420"/>
        <end position="442"/>
    </location>
</feature>
<evidence type="ECO:0000256" key="6">
    <source>
        <dbReference type="SAM" id="MobiDB-lite"/>
    </source>
</evidence>
<accession>A0A7C9AHW4</accession>
<feature type="transmembrane region" description="Helical" evidence="7">
    <location>
        <begin position="448"/>
        <end position="469"/>
    </location>
</feature>
<feature type="transmembrane region" description="Helical" evidence="7">
    <location>
        <begin position="362"/>
        <end position="379"/>
    </location>
</feature>